<reference evidence="2 3" key="1">
    <citation type="journal article" date="2014" name="World J. Microbiol. Biotechnol.">
        <title>Biodiversity and physiological characteristics of Antarctic and Arctic lichens-associated bacteria.</title>
        <authorList>
            <person name="Lee Y.M."/>
            <person name="Kim E.H."/>
            <person name="Lee H.K."/>
            <person name="Hong S.G."/>
        </authorList>
    </citation>
    <scope>NUCLEOTIDE SEQUENCE [LARGE SCALE GENOMIC DNA]</scope>
    <source>
        <strain evidence="2 3">PAMC 26569</strain>
    </source>
</reference>
<feature type="compositionally biased region" description="Low complexity" evidence="1">
    <location>
        <begin position="1"/>
        <end position="13"/>
    </location>
</feature>
<dbReference type="KEGG" id="lck:HN018_03160"/>
<organism evidence="2 3">
    <name type="scientific">Lichenicola cladoniae</name>
    <dbReference type="NCBI Taxonomy" id="1484109"/>
    <lineage>
        <taxon>Bacteria</taxon>
        <taxon>Pseudomonadati</taxon>
        <taxon>Pseudomonadota</taxon>
        <taxon>Alphaproteobacteria</taxon>
        <taxon>Acetobacterales</taxon>
        <taxon>Acetobacteraceae</taxon>
        <taxon>Lichenicola</taxon>
    </lineage>
</organism>
<proteinExistence type="predicted"/>
<evidence type="ECO:0000313" key="3">
    <source>
        <dbReference type="Proteomes" id="UP000500767"/>
    </source>
</evidence>
<dbReference type="Pfam" id="PF06516">
    <property type="entry name" value="NUP"/>
    <property type="match status" value="1"/>
</dbReference>
<dbReference type="PROSITE" id="PS51257">
    <property type="entry name" value="PROKAR_LIPOPROTEIN"/>
    <property type="match status" value="1"/>
</dbReference>
<dbReference type="GO" id="GO:0055085">
    <property type="term" value="P:transmembrane transport"/>
    <property type="evidence" value="ECO:0007669"/>
    <property type="project" value="InterPro"/>
</dbReference>
<feature type="region of interest" description="Disordered" evidence="1">
    <location>
        <begin position="1"/>
        <end position="32"/>
    </location>
</feature>
<sequence length="392" mass="43244">MSVSRRSFASLSSREPDPRRNPGTHPAGCGCSQPSGDAALRIDLALLSAALLLLAVPDARAAAAPIKVRVVVVANFEDGADTGDAPGEFQDWVEREHLDETVPVRGAPDVVRRNRQGLYGMVLRHGVTDLAAFVLDPRFDLRHTYWLFTGISGVDPRAASVGSAAWARWVVDGDELREIDDRTLPAGWPYGLWAIGAERPNQLPNNPNHFGSVTDVAQLTKAYRLNQRLAAWAFDLTRNIVLADTDSLRRHRAAWTGFPQAQRPPFVLMGETLGARRYWHGEPRTRWAEDWVRLWTAGRGLFVMTNMESQIYEKEMLVLAAQGFVDANRIMVLRTASNFSEPPPGTGVTASIGDEEPGQVAAFDSNQRVGAPVLHELLAHWDRYENTIPGGK</sequence>
<dbReference type="PANTHER" id="PTHR38643:SF1">
    <property type="entry name" value="PURINE NUCLEOSIDE PERMEASE C285.05-RELATED"/>
    <property type="match status" value="1"/>
</dbReference>
<dbReference type="EMBL" id="CP053708">
    <property type="protein sequence ID" value="QKE89182.1"/>
    <property type="molecule type" value="Genomic_DNA"/>
</dbReference>
<dbReference type="PIRSF" id="PIRSF013171">
    <property type="entry name" value="Pur_nuclsid_perm"/>
    <property type="match status" value="1"/>
</dbReference>
<protein>
    <submittedName>
        <fullName evidence="2">Purine nucleoside permease</fullName>
    </submittedName>
</protein>
<evidence type="ECO:0000313" key="2">
    <source>
        <dbReference type="EMBL" id="QKE89182.1"/>
    </source>
</evidence>
<accession>A0A6M8HLG9</accession>
<dbReference type="Proteomes" id="UP000500767">
    <property type="component" value="Chromosome"/>
</dbReference>
<name>A0A6M8HLG9_9PROT</name>
<gene>
    <name evidence="2" type="ORF">HN018_03160</name>
</gene>
<dbReference type="PANTHER" id="PTHR38643">
    <property type="entry name" value="PURINE NUCLEOSIDE PERMEASE C285.05-RELATED"/>
    <property type="match status" value="1"/>
</dbReference>
<dbReference type="InterPro" id="IPR009486">
    <property type="entry name" value="Pur_nuclsid_perm"/>
</dbReference>
<dbReference type="AlphaFoldDB" id="A0A6M8HLG9"/>
<keyword evidence="3" id="KW-1185">Reference proteome</keyword>
<evidence type="ECO:0000256" key="1">
    <source>
        <dbReference type="SAM" id="MobiDB-lite"/>
    </source>
</evidence>